<name>A0AAW0DDG9_9AGAR</name>
<accession>A0AAW0DDG9</accession>
<reference evidence="2 3" key="1">
    <citation type="journal article" date="2024" name="J Genomics">
        <title>Draft genome sequencing and assembly of Favolaschia claudopus CIRM-BRFM 2984 isolated from oak limbs.</title>
        <authorList>
            <person name="Navarro D."/>
            <person name="Drula E."/>
            <person name="Chaduli D."/>
            <person name="Cazenave R."/>
            <person name="Ahrendt S."/>
            <person name="Wang J."/>
            <person name="Lipzen A."/>
            <person name="Daum C."/>
            <person name="Barry K."/>
            <person name="Grigoriev I.V."/>
            <person name="Favel A."/>
            <person name="Rosso M.N."/>
            <person name="Martin F."/>
        </authorList>
    </citation>
    <scope>NUCLEOTIDE SEQUENCE [LARGE SCALE GENOMIC DNA]</scope>
    <source>
        <strain evidence="2 3">CIRM-BRFM 2984</strain>
    </source>
</reference>
<organism evidence="2 3">
    <name type="scientific">Favolaschia claudopus</name>
    <dbReference type="NCBI Taxonomy" id="2862362"/>
    <lineage>
        <taxon>Eukaryota</taxon>
        <taxon>Fungi</taxon>
        <taxon>Dikarya</taxon>
        <taxon>Basidiomycota</taxon>
        <taxon>Agaricomycotina</taxon>
        <taxon>Agaricomycetes</taxon>
        <taxon>Agaricomycetidae</taxon>
        <taxon>Agaricales</taxon>
        <taxon>Marasmiineae</taxon>
        <taxon>Mycenaceae</taxon>
        <taxon>Favolaschia</taxon>
    </lineage>
</organism>
<dbReference type="Proteomes" id="UP001362999">
    <property type="component" value="Unassembled WGS sequence"/>
</dbReference>
<evidence type="ECO:0000256" key="1">
    <source>
        <dbReference type="SAM" id="MobiDB-lite"/>
    </source>
</evidence>
<sequence length="156" mass="17231">MRGKTREEQKDGGQHGEDENDQVRKSWHQDLKHDPASQTQVQPATHVIQVAQELSSLTKPEAPGTQALVLSDFSDSRFKTVLTQDLSSPIPLYPDFVAAADFVIYVFALPAQHSRPVLTVSTAFAGFGKSVPVIIWFGDEDNRTAGFAGRSHKPFR</sequence>
<keyword evidence="3" id="KW-1185">Reference proteome</keyword>
<evidence type="ECO:0000313" key="3">
    <source>
        <dbReference type="Proteomes" id="UP001362999"/>
    </source>
</evidence>
<dbReference type="EMBL" id="JAWWNJ010000008">
    <property type="protein sequence ID" value="KAK7050631.1"/>
    <property type="molecule type" value="Genomic_DNA"/>
</dbReference>
<dbReference type="AlphaFoldDB" id="A0AAW0DDG9"/>
<comment type="caution">
    <text evidence="2">The sequence shown here is derived from an EMBL/GenBank/DDBJ whole genome shotgun (WGS) entry which is preliminary data.</text>
</comment>
<evidence type="ECO:0000313" key="2">
    <source>
        <dbReference type="EMBL" id="KAK7050631.1"/>
    </source>
</evidence>
<feature type="region of interest" description="Disordered" evidence="1">
    <location>
        <begin position="1"/>
        <end position="43"/>
    </location>
</feature>
<proteinExistence type="predicted"/>
<protein>
    <submittedName>
        <fullName evidence="2">Uncharacterized protein</fullName>
    </submittedName>
</protein>
<gene>
    <name evidence="2" type="ORF">R3P38DRAFT_3345120</name>
</gene>
<feature type="compositionally biased region" description="Basic and acidic residues" evidence="1">
    <location>
        <begin position="1"/>
        <end position="35"/>
    </location>
</feature>